<evidence type="ECO:0008006" key="8">
    <source>
        <dbReference type="Google" id="ProtNLM"/>
    </source>
</evidence>
<feature type="transmembrane region" description="Helical" evidence="5">
    <location>
        <begin position="152"/>
        <end position="170"/>
    </location>
</feature>
<dbReference type="InterPro" id="IPR005828">
    <property type="entry name" value="MFS_sugar_transport-like"/>
</dbReference>
<dbReference type="GO" id="GO:0005351">
    <property type="term" value="F:carbohydrate:proton symporter activity"/>
    <property type="evidence" value="ECO:0007669"/>
    <property type="project" value="TreeGrafter"/>
</dbReference>
<dbReference type="OrthoDB" id="6133115at2759"/>
<dbReference type="Gene3D" id="1.20.1250.20">
    <property type="entry name" value="MFS general substrate transporter like domains"/>
    <property type="match status" value="1"/>
</dbReference>
<sequence length="217" mass="23909">MLCLSLMCINGQLAGNGLITYFLPAMMLNAGVTSRQRQLVYNFANSILSAFGAFTGAAVTDKIGRRRRLYIGIGSEGNTNVNGAHASITFIFFFGIAYSFTYTPLQALYCAEVMSQDMRGKGMGVHILISNCAGFVNTFANSVGLERLGWKYYFVFVGWDVVASALWFFFGVETHGRTLEELEEVFNAPWPARASVEKIEVAVERNGEVELCNTAEL</sequence>
<evidence type="ECO:0000256" key="4">
    <source>
        <dbReference type="ARBA" id="ARBA00023136"/>
    </source>
</evidence>
<keyword evidence="4 5" id="KW-0472">Membrane</keyword>
<accession>A0A8H5HYA9</accession>
<evidence type="ECO:0000256" key="2">
    <source>
        <dbReference type="ARBA" id="ARBA00022692"/>
    </source>
</evidence>
<comment type="subcellular location">
    <subcellularLocation>
        <location evidence="1">Membrane</location>
        <topology evidence="1">Multi-pass membrane protein</topology>
    </subcellularLocation>
</comment>
<dbReference type="PANTHER" id="PTHR48022:SF79">
    <property type="entry name" value="LACTOSE PERMEASE, PUTATIVE (AFU_ORTHOLOGUE AFUA_6G01860)-RELATED"/>
    <property type="match status" value="1"/>
</dbReference>
<dbReference type="Pfam" id="PF00083">
    <property type="entry name" value="Sugar_tr"/>
    <property type="match status" value="1"/>
</dbReference>
<dbReference type="Proteomes" id="UP000518752">
    <property type="component" value="Unassembled WGS sequence"/>
</dbReference>
<comment type="caution">
    <text evidence="6">The sequence shown here is derived from an EMBL/GenBank/DDBJ whole genome shotgun (WGS) entry which is preliminary data.</text>
</comment>
<dbReference type="InterPro" id="IPR050360">
    <property type="entry name" value="MFS_Sugar_Transporters"/>
</dbReference>
<name>A0A8H5HYA9_9AGAR</name>
<dbReference type="PANTHER" id="PTHR48022">
    <property type="entry name" value="PLASTIDIC GLUCOSE TRANSPORTER 4"/>
    <property type="match status" value="1"/>
</dbReference>
<evidence type="ECO:0000256" key="3">
    <source>
        <dbReference type="ARBA" id="ARBA00022989"/>
    </source>
</evidence>
<keyword evidence="2 5" id="KW-0812">Transmembrane</keyword>
<keyword evidence="7" id="KW-1185">Reference proteome</keyword>
<proteinExistence type="predicted"/>
<reference evidence="6 7" key="1">
    <citation type="journal article" date="2020" name="ISME J.">
        <title>Uncovering the hidden diversity of litter-decomposition mechanisms in mushroom-forming fungi.</title>
        <authorList>
            <person name="Floudas D."/>
            <person name="Bentzer J."/>
            <person name="Ahren D."/>
            <person name="Johansson T."/>
            <person name="Persson P."/>
            <person name="Tunlid A."/>
        </authorList>
    </citation>
    <scope>NUCLEOTIDE SEQUENCE [LARGE SCALE GENOMIC DNA]</scope>
    <source>
        <strain evidence="6 7">CBS 406.79</strain>
    </source>
</reference>
<dbReference type="AlphaFoldDB" id="A0A8H5HYA9"/>
<feature type="transmembrane region" description="Helical" evidence="5">
    <location>
        <begin position="81"/>
        <end position="103"/>
    </location>
</feature>
<evidence type="ECO:0000313" key="7">
    <source>
        <dbReference type="Proteomes" id="UP000518752"/>
    </source>
</evidence>
<evidence type="ECO:0000313" key="6">
    <source>
        <dbReference type="EMBL" id="KAF5391752.1"/>
    </source>
</evidence>
<dbReference type="GO" id="GO:0016020">
    <property type="term" value="C:membrane"/>
    <property type="evidence" value="ECO:0007669"/>
    <property type="project" value="UniProtKB-SubCell"/>
</dbReference>
<gene>
    <name evidence="6" type="ORF">D9757_001756</name>
</gene>
<feature type="transmembrane region" description="Helical" evidence="5">
    <location>
        <begin position="39"/>
        <end position="60"/>
    </location>
</feature>
<dbReference type="InterPro" id="IPR036259">
    <property type="entry name" value="MFS_trans_sf"/>
</dbReference>
<protein>
    <recommendedName>
        <fullName evidence="8">Major facilitator superfamily (MFS) profile domain-containing protein</fullName>
    </recommendedName>
</protein>
<dbReference type="EMBL" id="JAACJN010000008">
    <property type="protein sequence ID" value="KAF5391752.1"/>
    <property type="molecule type" value="Genomic_DNA"/>
</dbReference>
<dbReference type="SUPFAM" id="SSF103473">
    <property type="entry name" value="MFS general substrate transporter"/>
    <property type="match status" value="1"/>
</dbReference>
<evidence type="ECO:0000256" key="5">
    <source>
        <dbReference type="SAM" id="Phobius"/>
    </source>
</evidence>
<organism evidence="6 7">
    <name type="scientific">Collybiopsis confluens</name>
    <dbReference type="NCBI Taxonomy" id="2823264"/>
    <lineage>
        <taxon>Eukaryota</taxon>
        <taxon>Fungi</taxon>
        <taxon>Dikarya</taxon>
        <taxon>Basidiomycota</taxon>
        <taxon>Agaricomycotina</taxon>
        <taxon>Agaricomycetes</taxon>
        <taxon>Agaricomycetidae</taxon>
        <taxon>Agaricales</taxon>
        <taxon>Marasmiineae</taxon>
        <taxon>Omphalotaceae</taxon>
        <taxon>Collybiopsis</taxon>
    </lineage>
</organism>
<keyword evidence="3 5" id="KW-1133">Transmembrane helix</keyword>
<evidence type="ECO:0000256" key="1">
    <source>
        <dbReference type="ARBA" id="ARBA00004141"/>
    </source>
</evidence>
<feature type="transmembrane region" description="Helical" evidence="5">
    <location>
        <begin position="123"/>
        <end position="140"/>
    </location>
</feature>